<dbReference type="Gene3D" id="3.40.640.10">
    <property type="entry name" value="Type I PLP-dependent aspartate aminotransferase-like (Major domain)"/>
    <property type="match status" value="1"/>
</dbReference>
<dbReference type="Proteomes" id="UP000737391">
    <property type="component" value="Unassembled WGS sequence"/>
</dbReference>
<dbReference type="GO" id="GO:0004372">
    <property type="term" value="F:glycine hydroxymethyltransferase activity"/>
    <property type="evidence" value="ECO:0007669"/>
    <property type="project" value="TreeGrafter"/>
</dbReference>
<dbReference type="Pfam" id="PF00464">
    <property type="entry name" value="SHMT"/>
    <property type="match status" value="1"/>
</dbReference>
<dbReference type="InterPro" id="IPR015424">
    <property type="entry name" value="PyrdxlP-dep_Trfase"/>
</dbReference>
<gene>
    <name evidence="7" type="ORF">FAGAP_10445</name>
</gene>
<dbReference type="InterPro" id="IPR015421">
    <property type="entry name" value="PyrdxlP-dep_Trfase_major"/>
</dbReference>
<keyword evidence="3" id="KW-0663">Pyridoxal phosphate</keyword>
<dbReference type="SUPFAM" id="SSF53383">
    <property type="entry name" value="PLP-dependent transferases"/>
    <property type="match status" value="1"/>
</dbReference>
<dbReference type="GO" id="GO:0005739">
    <property type="term" value="C:mitochondrion"/>
    <property type="evidence" value="ECO:0007669"/>
    <property type="project" value="TreeGrafter"/>
</dbReference>
<evidence type="ECO:0000259" key="6">
    <source>
        <dbReference type="Pfam" id="PF00464"/>
    </source>
</evidence>
<protein>
    <recommendedName>
        <fullName evidence="5">Glycine hydroxymethyltransferase</fullName>
    </recommendedName>
    <alternativeName>
        <fullName evidence="4">Serine methylase</fullName>
    </alternativeName>
</protein>
<name>A0A9P5E9T5_9HYPO</name>
<dbReference type="PANTHER" id="PTHR11680">
    <property type="entry name" value="SERINE HYDROXYMETHYLTRANSFERASE"/>
    <property type="match status" value="1"/>
</dbReference>
<dbReference type="AlphaFoldDB" id="A0A9P5E9T5"/>
<sequence>MSLAGVRGTSRVLRNIARPAAVFATCTRAASSIALEDQQQALSAHLSKADPAVFDIIEKEKDRQKHFINLIPSENFTSQAVLDALGSVMQNKYSEGYPGARYYGGNEFIDQAERLCQQRALESFGLDPKLWGVNVQALSGAPANLYVYSALLNTHDRLMGLDLPHGGHLSHGYQTPTKKISAISKYFETLPYRLDETTGYIDYNKLEEMA</sequence>
<feature type="domain" description="Serine hydroxymethyltransferase-like" evidence="6">
    <location>
        <begin position="46"/>
        <end position="210"/>
    </location>
</feature>
<dbReference type="PANTHER" id="PTHR11680:SF57">
    <property type="entry name" value="SERINE HYDROXYMETHYLTRANSFERASE, MITOCHONDRIAL"/>
    <property type="match status" value="1"/>
</dbReference>
<accession>A0A9P5E9T5</accession>
<dbReference type="OrthoDB" id="5423952at2759"/>
<evidence type="ECO:0000256" key="2">
    <source>
        <dbReference type="ARBA" id="ARBA00002224"/>
    </source>
</evidence>
<evidence type="ECO:0000313" key="8">
    <source>
        <dbReference type="Proteomes" id="UP000737391"/>
    </source>
</evidence>
<organism evidence="7 8">
    <name type="scientific">Fusarium agapanthi</name>
    <dbReference type="NCBI Taxonomy" id="1803897"/>
    <lineage>
        <taxon>Eukaryota</taxon>
        <taxon>Fungi</taxon>
        <taxon>Dikarya</taxon>
        <taxon>Ascomycota</taxon>
        <taxon>Pezizomycotina</taxon>
        <taxon>Sordariomycetes</taxon>
        <taxon>Hypocreomycetidae</taxon>
        <taxon>Hypocreales</taxon>
        <taxon>Nectriaceae</taxon>
        <taxon>Fusarium</taxon>
        <taxon>Fusarium fujikuroi species complex</taxon>
    </lineage>
</organism>
<comment type="cofactor">
    <cofactor evidence="1">
        <name>pyridoxal 5'-phosphate</name>
        <dbReference type="ChEBI" id="CHEBI:597326"/>
    </cofactor>
</comment>
<evidence type="ECO:0000256" key="3">
    <source>
        <dbReference type="ARBA" id="ARBA00022898"/>
    </source>
</evidence>
<keyword evidence="8" id="KW-1185">Reference proteome</keyword>
<dbReference type="GO" id="GO:0019264">
    <property type="term" value="P:glycine biosynthetic process from serine"/>
    <property type="evidence" value="ECO:0007669"/>
    <property type="project" value="TreeGrafter"/>
</dbReference>
<evidence type="ECO:0000256" key="1">
    <source>
        <dbReference type="ARBA" id="ARBA00001933"/>
    </source>
</evidence>
<proteinExistence type="predicted"/>
<dbReference type="GO" id="GO:0030170">
    <property type="term" value="F:pyridoxal phosphate binding"/>
    <property type="evidence" value="ECO:0007669"/>
    <property type="project" value="TreeGrafter"/>
</dbReference>
<feature type="non-terminal residue" evidence="7">
    <location>
        <position position="210"/>
    </location>
</feature>
<dbReference type="GO" id="GO:0046653">
    <property type="term" value="P:tetrahydrofolate metabolic process"/>
    <property type="evidence" value="ECO:0007669"/>
    <property type="project" value="TreeGrafter"/>
</dbReference>
<dbReference type="EMBL" id="LUFC02000897">
    <property type="protein sequence ID" value="KAF4493433.1"/>
    <property type="molecule type" value="Genomic_DNA"/>
</dbReference>
<evidence type="ECO:0000256" key="4">
    <source>
        <dbReference type="ARBA" id="ARBA00031137"/>
    </source>
</evidence>
<evidence type="ECO:0000313" key="7">
    <source>
        <dbReference type="EMBL" id="KAF4493433.1"/>
    </source>
</evidence>
<comment type="function">
    <text evidence="2">Interconversion of serine and glycine.</text>
</comment>
<dbReference type="InterPro" id="IPR049943">
    <property type="entry name" value="Ser_HO-MeTrfase-like"/>
</dbReference>
<dbReference type="InterPro" id="IPR039429">
    <property type="entry name" value="SHMT-like_dom"/>
</dbReference>
<reference evidence="7" key="1">
    <citation type="submission" date="2020-01" db="EMBL/GenBank/DDBJ databases">
        <title>Identification and distribution of gene clusters putatively required for synthesis of sphingolipid metabolism inhibitors in phylogenetically diverse species of the filamentous fungus Fusarium.</title>
        <authorList>
            <person name="Kim H.-S."/>
            <person name="Busman M."/>
            <person name="Brown D.W."/>
            <person name="Divon H."/>
            <person name="Uhlig S."/>
            <person name="Proctor R.H."/>
        </authorList>
    </citation>
    <scope>NUCLEOTIDE SEQUENCE</scope>
    <source>
        <strain evidence="7">NRRL 31653</strain>
    </source>
</reference>
<evidence type="ECO:0000256" key="5">
    <source>
        <dbReference type="ARBA" id="ARBA00032953"/>
    </source>
</evidence>
<comment type="caution">
    <text evidence="7">The sequence shown here is derived from an EMBL/GenBank/DDBJ whole genome shotgun (WGS) entry which is preliminary data.</text>
</comment>